<keyword evidence="4" id="KW-1185">Reference proteome</keyword>
<evidence type="ECO:0000256" key="2">
    <source>
        <dbReference type="SAM" id="Phobius"/>
    </source>
</evidence>
<reference evidence="3 4" key="1">
    <citation type="submission" date="2024-06" db="EMBL/GenBank/DDBJ databases">
        <title>Draft genome sequence of Geodermatophilus badlandi, a novel member of the Geodermatophilaceae isolated from badland sedimentary rocks in the Red desert, Wyoming, USA.</title>
        <authorList>
            <person name="Ben Tekaya S."/>
            <person name="Nouioui I."/>
            <person name="Flores G.M."/>
            <person name="Shaal M.N."/>
            <person name="Bredoire F."/>
            <person name="Basile F."/>
            <person name="Van Diepen L."/>
            <person name="Ward N.L."/>
        </authorList>
    </citation>
    <scope>NUCLEOTIDE SEQUENCE [LARGE SCALE GENOMIC DNA]</scope>
    <source>
        <strain evidence="3 4">WL48A</strain>
    </source>
</reference>
<feature type="region of interest" description="Disordered" evidence="1">
    <location>
        <begin position="1"/>
        <end position="31"/>
    </location>
</feature>
<organism evidence="3 4">
    <name type="scientific">Geodermatophilus maliterrae</name>
    <dbReference type="NCBI Taxonomy" id="3162531"/>
    <lineage>
        <taxon>Bacteria</taxon>
        <taxon>Bacillati</taxon>
        <taxon>Actinomycetota</taxon>
        <taxon>Actinomycetes</taxon>
        <taxon>Geodermatophilales</taxon>
        <taxon>Geodermatophilaceae</taxon>
        <taxon>Geodermatophilus</taxon>
    </lineage>
</organism>
<proteinExistence type="predicted"/>
<gene>
    <name evidence="3" type="ORF">ABQ292_17460</name>
</gene>
<keyword evidence="2" id="KW-0812">Transmembrane</keyword>
<evidence type="ECO:0000313" key="3">
    <source>
        <dbReference type="EMBL" id="MEX5720152.1"/>
    </source>
</evidence>
<dbReference type="Proteomes" id="UP001560045">
    <property type="component" value="Unassembled WGS sequence"/>
</dbReference>
<feature type="transmembrane region" description="Helical" evidence="2">
    <location>
        <begin position="41"/>
        <end position="60"/>
    </location>
</feature>
<accession>A0ABV3XI59</accession>
<feature type="transmembrane region" description="Helical" evidence="2">
    <location>
        <begin position="128"/>
        <end position="147"/>
    </location>
</feature>
<feature type="transmembrane region" description="Helical" evidence="2">
    <location>
        <begin position="72"/>
        <end position="92"/>
    </location>
</feature>
<keyword evidence="2" id="KW-0472">Membrane</keyword>
<evidence type="ECO:0008006" key="5">
    <source>
        <dbReference type="Google" id="ProtNLM"/>
    </source>
</evidence>
<dbReference type="EMBL" id="JBFNXQ010000061">
    <property type="protein sequence ID" value="MEX5720152.1"/>
    <property type="molecule type" value="Genomic_DNA"/>
</dbReference>
<evidence type="ECO:0000256" key="1">
    <source>
        <dbReference type="SAM" id="MobiDB-lite"/>
    </source>
</evidence>
<comment type="caution">
    <text evidence="3">The sequence shown here is derived from an EMBL/GenBank/DDBJ whole genome shotgun (WGS) entry which is preliminary data.</text>
</comment>
<protein>
    <recommendedName>
        <fullName evidence="5">Tryptophan-associated transmembrane protein (Trp_oprn_chp)</fullName>
    </recommendedName>
</protein>
<keyword evidence="2" id="KW-1133">Transmembrane helix</keyword>
<feature type="compositionally biased region" description="Low complexity" evidence="1">
    <location>
        <begin position="16"/>
        <end position="29"/>
    </location>
</feature>
<dbReference type="RefSeq" id="WP_369208701.1">
    <property type="nucleotide sequence ID" value="NZ_JBFNXQ010000061.1"/>
</dbReference>
<evidence type="ECO:0000313" key="4">
    <source>
        <dbReference type="Proteomes" id="UP001560045"/>
    </source>
</evidence>
<feature type="transmembrane region" description="Helical" evidence="2">
    <location>
        <begin position="99"/>
        <end position="122"/>
    </location>
</feature>
<sequence length="177" mass="18345">MPSSPPRRTTTRRSPRAAAPPSGVRRAAPPVAPGRPLTAPFAAVFGVLLTAEDVFLAWLVESPEPGWTWDRLVSGVLALAVVALAGAVLVFLGRGRGWLVLALAAAVTALLLLGATVLFAAALGSGELTGWALLLLPGPLGALGLSVRRPIRDWTRPGRGNRPAPPAAHGRGRTRGR</sequence>
<feature type="region of interest" description="Disordered" evidence="1">
    <location>
        <begin position="154"/>
        <end position="177"/>
    </location>
</feature>
<name>A0ABV3XI59_9ACTN</name>